<sequence>MAPIDDVIEAMKSQEPGEQLSYRKYAQKFNVDRTTLARRCKGSQQSVEAPEVKRQKLSPQQELELVEYIASL</sequence>
<evidence type="ECO:0000313" key="1">
    <source>
        <dbReference type="EMBL" id="KAF1955401.1"/>
    </source>
</evidence>
<evidence type="ECO:0008006" key="3">
    <source>
        <dbReference type="Google" id="ProtNLM"/>
    </source>
</evidence>
<proteinExistence type="predicted"/>
<protein>
    <recommendedName>
        <fullName evidence="3">HTH psq-type domain-containing protein</fullName>
    </recommendedName>
</protein>
<organism evidence="1 2">
    <name type="scientific">Byssothecium circinans</name>
    <dbReference type="NCBI Taxonomy" id="147558"/>
    <lineage>
        <taxon>Eukaryota</taxon>
        <taxon>Fungi</taxon>
        <taxon>Dikarya</taxon>
        <taxon>Ascomycota</taxon>
        <taxon>Pezizomycotina</taxon>
        <taxon>Dothideomycetes</taxon>
        <taxon>Pleosporomycetidae</taxon>
        <taxon>Pleosporales</taxon>
        <taxon>Massarineae</taxon>
        <taxon>Massarinaceae</taxon>
        <taxon>Byssothecium</taxon>
    </lineage>
</organism>
<evidence type="ECO:0000313" key="2">
    <source>
        <dbReference type="Proteomes" id="UP000800035"/>
    </source>
</evidence>
<dbReference type="Proteomes" id="UP000800035">
    <property type="component" value="Unassembled WGS sequence"/>
</dbReference>
<gene>
    <name evidence="1" type="ORF">CC80DRAFT_365265</name>
</gene>
<dbReference type="EMBL" id="ML976995">
    <property type="protein sequence ID" value="KAF1955401.1"/>
    <property type="molecule type" value="Genomic_DNA"/>
</dbReference>
<reference evidence="1" key="1">
    <citation type="journal article" date="2020" name="Stud. Mycol.">
        <title>101 Dothideomycetes genomes: a test case for predicting lifestyles and emergence of pathogens.</title>
        <authorList>
            <person name="Haridas S."/>
            <person name="Albert R."/>
            <person name="Binder M."/>
            <person name="Bloem J."/>
            <person name="Labutti K."/>
            <person name="Salamov A."/>
            <person name="Andreopoulos B."/>
            <person name="Baker S."/>
            <person name="Barry K."/>
            <person name="Bills G."/>
            <person name="Bluhm B."/>
            <person name="Cannon C."/>
            <person name="Castanera R."/>
            <person name="Culley D."/>
            <person name="Daum C."/>
            <person name="Ezra D."/>
            <person name="Gonzalez J."/>
            <person name="Henrissat B."/>
            <person name="Kuo A."/>
            <person name="Liang C."/>
            <person name="Lipzen A."/>
            <person name="Lutzoni F."/>
            <person name="Magnuson J."/>
            <person name="Mondo S."/>
            <person name="Nolan M."/>
            <person name="Ohm R."/>
            <person name="Pangilinan J."/>
            <person name="Park H.-J."/>
            <person name="Ramirez L."/>
            <person name="Alfaro M."/>
            <person name="Sun H."/>
            <person name="Tritt A."/>
            <person name="Yoshinaga Y."/>
            <person name="Zwiers L.-H."/>
            <person name="Turgeon B."/>
            <person name="Goodwin S."/>
            <person name="Spatafora J."/>
            <person name="Crous P."/>
            <person name="Grigoriev I."/>
        </authorList>
    </citation>
    <scope>NUCLEOTIDE SEQUENCE</scope>
    <source>
        <strain evidence="1">CBS 675.92</strain>
    </source>
</reference>
<accession>A0A6A5TRX8</accession>
<keyword evidence="2" id="KW-1185">Reference proteome</keyword>
<dbReference type="AlphaFoldDB" id="A0A6A5TRX8"/>
<name>A0A6A5TRX8_9PLEO</name>
<dbReference type="OrthoDB" id="3691933at2759"/>
<feature type="non-terminal residue" evidence="1">
    <location>
        <position position="72"/>
    </location>
</feature>